<evidence type="ECO:0000313" key="3">
    <source>
        <dbReference type="Proteomes" id="UP000001693"/>
    </source>
</evidence>
<dbReference type="AlphaFoldDB" id="B1Y1I1"/>
<dbReference type="eggNOG" id="COG2018">
    <property type="taxonomic scope" value="Bacteria"/>
</dbReference>
<accession>B1Y1I1</accession>
<evidence type="ECO:0000256" key="1">
    <source>
        <dbReference type="SAM" id="MobiDB-lite"/>
    </source>
</evidence>
<gene>
    <name evidence="2" type="ordered locus">Lcho_2013</name>
</gene>
<proteinExistence type="predicted"/>
<organism evidence="2 3">
    <name type="scientific">Leptothrix cholodnii (strain ATCC 51168 / LMG 8142 / SP-6)</name>
    <name type="common">Leptothrix discophora (strain SP-6)</name>
    <dbReference type="NCBI Taxonomy" id="395495"/>
    <lineage>
        <taxon>Bacteria</taxon>
        <taxon>Pseudomonadati</taxon>
        <taxon>Pseudomonadota</taxon>
        <taxon>Betaproteobacteria</taxon>
        <taxon>Burkholderiales</taxon>
        <taxon>Sphaerotilaceae</taxon>
        <taxon>Leptothrix</taxon>
    </lineage>
</organism>
<dbReference type="Proteomes" id="UP000001693">
    <property type="component" value="Chromosome"/>
</dbReference>
<reference evidence="2 3" key="1">
    <citation type="submission" date="2008-03" db="EMBL/GenBank/DDBJ databases">
        <title>Complete sequence of Leptothrix cholodnii SP-6.</title>
        <authorList>
            <consortium name="US DOE Joint Genome Institute"/>
            <person name="Copeland A."/>
            <person name="Lucas S."/>
            <person name="Lapidus A."/>
            <person name="Glavina del Rio T."/>
            <person name="Dalin E."/>
            <person name="Tice H."/>
            <person name="Bruce D."/>
            <person name="Goodwin L."/>
            <person name="Pitluck S."/>
            <person name="Chertkov O."/>
            <person name="Brettin T."/>
            <person name="Detter J.C."/>
            <person name="Han C."/>
            <person name="Kuske C.R."/>
            <person name="Schmutz J."/>
            <person name="Larimer F."/>
            <person name="Land M."/>
            <person name="Hauser L."/>
            <person name="Kyrpides N."/>
            <person name="Lykidis A."/>
            <person name="Emerson D."/>
            <person name="Richardson P."/>
        </authorList>
    </citation>
    <scope>NUCLEOTIDE SEQUENCE [LARGE SCALE GENOMIC DNA]</scope>
    <source>
        <strain evidence="3">ATCC 51168 / LMG 8142 / SP-6</strain>
    </source>
</reference>
<dbReference type="Gene3D" id="3.30.450.30">
    <property type="entry name" value="Dynein light chain 2a, cytoplasmic"/>
    <property type="match status" value="1"/>
</dbReference>
<keyword evidence="3" id="KW-1185">Reference proteome</keyword>
<dbReference type="STRING" id="395495.Lcho_2013"/>
<protein>
    <submittedName>
        <fullName evidence="2">Uncharacterized protein</fullName>
    </submittedName>
</protein>
<dbReference type="KEGG" id="lch:Lcho_2013"/>
<feature type="compositionally biased region" description="Polar residues" evidence="1">
    <location>
        <begin position="317"/>
        <end position="333"/>
    </location>
</feature>
<name>B1Y1I1_LEPCP</name>
<evidence type="ECO:0000313" key="2">
    <source>
        <dbReference type="EMBL" id="ACB34280.1"/>
    </source>
</evidence>
<feature type="region of interest" description="Disordered" evidence="1">
    <location>
        <begin position="316"/>
        <end position="342"/>
    </location>
</feature>
<dbReference type="EMBL" id="CP001013">
    <property type="protein sequence ID" value="ACB34280.1"/>
    <property type="molecule type" value="Genomic_DNA"/>
</dbReference>
<dbReference type="RefSeq" id="WP_012347040.1">
    <property type="nucleotide sequence ID" value="NC_010524.1"/>
</dbReference>
<dbReference type="OrthoDB" id="3781969at2"/>
<sequence length="463" mass="50040">MLKSLFGDLAPLREPADRREAERDFAATAILESVTGEVNDHGQIVDRHVRDLFVTGSPAQAMRAHFASTREEHGADQRVITLFDPAQMWAVSVIKALADASGQPVERLHLRDQTTLATLAMIERTTLPRRLDDTLKVYHADVRTQGADVASIPIALMERSDLTAVIVGPLPPSAIDEMLTNLRAAMASDTWRCPRLLFMLPVGAVWIANKIEGMKWPAGMKVSTLAEPLTSASAVWNKLLAYWNNLQADGTPAAANATSNPFGAMTSPRADAGPSTFGVAAAFAPTHPPGLSPAPHSDSVHTNNTTTVLVANAGYPSATSAYPGQSPGDSTFGQDGARRPPDHQRASVVLHELMLLDGLIYAVLVDVNTGQVVASEGRGPDIDRAALAASEVLRVHRRTLRQLGHARPNDPVDEVLVTAGSRYHILRTLQAHPDYFILAVLDKLRSNLAMTRFRIMEAQQVLN</sequence>
<dbReference type="HOGENOM" id="CLU_699563_0_0_4"/>